<dbReference type="Proteomes" id="UP000291562">
    <property type="component" value="Chromosome"/>
</dbReference>
<dbReference type="AlphaFoldDB" id="A0A411HF75"/>
<dbReference type="RefSeq" id="WP_129831399.1">
    <property type="nucleotide sequence ID" value="NZ_CP035704.1"/>
</dbReference>
<dbReference type="KEGG" id="xbc:ELE36_01400"/>
<gene>
    <name evidence="1" type="ORF">ELE36_01400</name>
</gene>
<accession>A0A411HF75</accession>
<evidence type="ECO:0000313" key="2">
    <source>
        <dbReference type="Proteomes" id="UP000291562"/>
    </source>
</evidence>
<reference evidence="1 2" key="1">
    <citation type="submission" date="2019-01" db="EMBL/GenBank/DDBJ databases">
        <title>Pseudolysobacter antarctica gen. nov., sp. nov., isolated from Fildes Peninsula, Antarctica.</title>
        <authorList>
            <person name="Wei Z."/>
            <person name="Peng F."/>
        </authorList>
    </citation>
    <scope>NUCLEOTIDE SEQUENCE [LARGE SCALE GENOMIC DNA]</scope>
    <source>
        <strain evidence="1 2">AQ6-296</strain>
    </source>
</reference>
<keyword evidence="2" id="KW-1185">Reference proteome</keyword>
<sequence length="359" mass="40154">MPKTAMLLQFPRKFPADEIEQHVADAATARALVTARRPDLLALLQQRRERISKVPQWQLHDASEVERGENTLLIAFCRLAFRHGSWGTDFHAYHNEEHILEILGTRIDCLLDHIGVNGLQLRDWYLLSLFAAGHDLRQREKPQFVAGVGSNEQASIEETFRILQICGFDDSTALALYKSMALMIAGSTFDARPAPNDLEYNSAELAQSGGALAQRLDRKLDDHLPDWRSDEDLQHALPLALLAADLDTANVAAPFPVFAASAERLCREREMRSHRCLQDESSAAPVLAFLTDGQERYFFDLHRFHSEIGRATFEAAKQENAARLQAQTMALRARIAMQGMPKTGDGVIAIYREVVAGIA</sequence>
<name>A0A411HF75_9GAMM</name>
<protein>
    <submittedName>
        <fullName evidence="1">Uncharacterized protein</fullName>
    </submittedName>
</protein>
<evidence type="ECO:0000313" key="1">
    <source>
        <dbReference type="EMBL" id="QBB69143.1"/>
    </source>
</evidence>
<dbReference type="EMBL" id="CP035704">
    <property type="protein sequence ID" value="QBB69143.1"/>
    <property type="molecule type" value="Genomic_DNA"/>
</dbReference>
<proteinExistence type="predicted"/>
<organism evidence="1 2">
    <name type="scientific">Pseudolysobacter antarcticus</name>
    <dbReference type="NCBI Taxonomy" id="2511995"/>
    <lineage>
        <taxon>Bacteria</taxon>
        <taxon>Pseudomonadati</taxon>
        <taxon>Pseudomonadota</taxon>
        <taxon>Gammaproteobacteria</taxon>
        <taxon>Lysobacterales</taxon>
        <taxon>Rhodanobacteraceae</taxon>
        <taxon>Pseudolysobacter</taxon>
    </lineage>
</organism>
<dbReference type="OrthoDB" id="6194357at2"/>